<dbReference type="AlphaFoldDB" id="A0A2J6S803"/>
<dbReference type="InterPro" id="IPR002225">
    <property type="entry name" value="3Beta_OHSteriod_DH/Estase"/>
</dbReference>
<feature type="domain" description="3-beta hydroxysteroid dehydrogenase/isomerase" evidence="3">
    <location>
        <begin position="7"/>
        <end position="272"/>
    </location>
</feature>
<dbReference type="Pfam" id="PF01073">
    <property type="entry name" value="3Beta_HSD"/>
    <property type="match status" value="1"/>
</dbReference>
<protein>
    <submittedName>
        <fullName evidence="4">NAD(P)-binding protein</fullName>
    </submittedName>
</protein>
<dbReference type="SUPFAM" id="SSF51735">
    <property type="entry name" value="NAD(P)-binding Rossmann-fold domains"/>
    <property type="match status" value="1"/>
</dbReference>
<dbReference type="PANTHER" id="PTHR43245">
    <property type="entry name" value="BIFUNCTIONAL POLYMYXIN RESISTANCE PROTEIN ARNA"/>
    <property type="match status" value="1"/>
</dbReference>
<reference evidence="4 5" key="1">
    <citation type="submission" date="2016-04" db="EMBL/GenBank/DDBJ databases">
        <title>A degradative enzymes factory behind the ericoid mycorrhizal symbiosis.</title>
        <authorList>
            <consortium name="DOE Joint Genome Institute"/>
            <person name="Martino E."/>
            <person name="Morin E."/>
            <person name="Grelet G."/>
            <person name="Kuo A."/>
            <person name="Kohler A."/>
            <person name="Daghino S."/>
            <person name="Barry K."/>
            <person name="Choi C."/>
            <person name="Cichocki N."/>
            <person name="Clum A."/>
            <person name="Copeland A."/>
            <person name="Hainaut M."/>
            <person name="Haridas S."/>
            <person name="Labutti K."/>
            <person name="Lindquist E."/>
            <person name="Lipzen A."/>
            <person name="Khouja H.-R."/>
            <person name="Murat C."/>
            <person name="Ohm R."/>
            <person name="Olson A."/>
            <person name="Spatafora J."/>
            <person name="Veneault-Fourrey C."/>
            <person name="Henrissat B."/>
            <person name="Grigoriev I."/>
            <person name="Martin F."/>
            <person name="Perotto S."/>
        </authorList>
    </citation>
    <scope>NUCLEOTIDE SEQUENCE [LARGE SCALE GENOMIC DNA]</scope>
    <source>
        <strain evidence="4 5">F</strain>
    </source>
</reference>
<sequence length="374" mass="41363">MSDIPVLVIGGCGFIGYHVVKALLAEKEPAFTVHVMSRNINKNQVPKAQYHTGDFTSEQDVTSILADLQPVIIFHVASPVPAGNTSSDQYYFDTNVEGTKTLLRVAAACSSVKAFVYTSSSGVLVGDSYDMGDETWPMKTLKTRNSNAYATSKAIADQIVQDANGKAFLTVCLRVCAVYGERDSQMIPAMMKIMKEGKHRIQIGDNTAKSDRTSGENAALAHVLAAKALLAKINDPDTERPKVDGEPFFITDGRPMPTWDFARLVWRAAGDHTPPEQIKVIPAWFILNLASLTEWAYWVCTLGYMKPVSFRRALVETTCVERTFSIEKAKQRLGYRPLDNMDDAVKRGVLFVRQQEAEEELRRKGMLRDGAASS</sequence>
<gene>
    <name evidence="4" type="ORF">L207DRAFT_507735</name>
</gene>
<dbReference type="PANTHER" id="PTHR43245:SF51">
    <property type="entry name" value="SHORT CHAIN DEHYDROGENASE_REDUCTASE FAMILY 42E, MEMBER 2"/>
    <property type="match status" value="1"/>
</dbReference>
<keyword evidence="5" id="KW-1185">Reference proteome</keyword>
<comment type="similarity">
    <text evidence="1">Belongs to the 3-beta-HSD family.</text>
</comment>
<dbReference type="OrthoDB" id="10058185at2759"/>
<evidence type="ECO:0000256" key="1">
    <source>
        <dbReference type="ARBA" id="ARBA00009219"/>
    </source>
</evidence>
<dbReference type="InterPro" id="IPR036291">
    <property type="entry name" value="NAD(P)-bd_dom_sf"/>
</dbReference>
<evidence type="ECO:0000259" key="3">
    <source>
        <dbReference type="Pfam" id="PF01073"/>
    </source>
</evidence>
<accession>A0A2J6S803</accession>
<organism evidence="4 5">
    <name type="scientific">Hyaloscypha variabilis (strain UAMH 11265 / GT02V1 / F)</name>
    <name type="common">Meliniomyces variabilis</name>
    <dbReference type="NCBI Taxonomy" id="1149755"/>
    <lineage>
        <taxon>Eukaryota</taxon>
        <taxon>Fungi</taxon>
        <taxon>Dikarya</taxon>
        <taxon>Ascomycota</taxon>
        <taxon>Pezizomycotina</taxon>
        <taxon>Leotiomycetes</taxon>
        <taxon>Helotiales</taxon>
        <taxon>Hyaloscyphaceae</taxon>
        <taxon>Hyaloscypha</taxon>
        <taxon>Hyaloscypha variabilis</taxon>
    </lineage>
</organism>
<dbReference type="Proteomes" id="UP000235786">
    <property type="component" value="Unassembled WGS sequence"/>
</dbReference>
<evidence type="ECO:0000256" key="2">
    <source>
        <dbReference type="ARBA" id="ARBA00023002"/>
    </source>
</evidence>
<evidence type="ECO:0000313" key="4">
    <source>
        <dbReference type="EMBL" id="PMD46894.1"/>
    </source>
</evidence>
<dbReference type="InterPro" id="IPR050177">
    <property type="entry name" value="Lipid_A_modif_metabolic_enz"/>
</dbReference>
<evidence type="ECO:0000313" key="5">
    <source>
        <dbReference type="Proteomes" id="UP000235786"/>
    </source>
</evidence>
<dbReference type="EMBL" id="KZ613939">
    <property type="protein sequence ID" value="PMD46894.1"/>
    <property type="molecule type" value="Genomic_DNA"/>
</dbReference>
<dbReference type="Gene3D" id="3.40.50.720">
    <property type="entry name" value="NAD(P)-binding Rossmann-like Domain"/>
    <property type="match status" value="1"/>
</dbReference>
<name>A0A2J6S803_HYAVF</name>
<dbReference type="GO" id="GO:0016616">
    <property type="term" value="F:oxidoreductase activity, acting on the CH-OH group of donors, NAD or NADP as acceptor"/>
    <property type="evidence" value="ECO:0007669"/>
    <property type="project" value="InterPro"/>
</dbReference>
<dbReference type="STRING" id="1149755.A0A2J6S803"/>
<proteinExistence type="inferred from homology"/>
<dbReference type="GO" id="GO:0006694">
    <property type="term" value="P:steroid biosynthetic process"/>
    <property type="evidence" value="ECO:0007669"/>
    <property type="project" value="InterPro"/>
</dbReference>
<keyword evidence="2" id="KW-0560">Oxidoreductase</keyword>